<dbReference type="InterPro" id="IPR032675">
    <property type="entry name" value="LRR_dom_sf"/>
</dbReference>
<dbReference type="Proteomes" id="UP000054558">
    <property type="component" value="Unassembled WGS sequence"/>
</dbReference>
<dbReference type="Gene3D" id="3.80.10.10">
    <property type="entry name" value="Ribonuclease Inhibitor"/>
    <property type="match status" value="2"/>
</dbReference>
<accession>A0A1Y1IT05</accession>
<dbReference type="AlphaFoldDB" id="A0A1Y1IT05"/>
<evidence type="ECO:0000313" key="1">
    <source>
        <dbReference type="EMBL" id="GAQ93222.1"/>
    </source>
</evidence>
<name>A0A1Y1IT05_KLENI</name>
<dbReference type="OrthoDB" id="494131at2759"/>
<keyword evidence="2" id="KW-1185">Reference proteome</keyword>
<dbReference type="PANTHER" id="PTHR46586">
    <property type="entry name" value="ANKYRIN REPEAT-CONTAINING PROTEIN"/>
    <property type="match status" value="1"/>
</dbReference>
<proteinExistence type="predicted"/>
<dbReference type="InterPro" id="IPR052050">
    <property type="entry name" value="SecEffector_AnkRepeat"/>
</dbReference>
<protein>
    <submittedName>
        <fullName evidence="1">Uncharacterized protein</fullName>
    </submittedName>
</protein>
<organism evidence="1 2">
    <name type="scientific">Klebsormidium nitens</name>
    <name type="common">Green alga</name>
    <name type="synonym">Ulothrix nitens</name>
    <dbReference type="NCBI Taxonomy" id="105231"/>
    <lineage>
        <taxon>Eukaryota</taxon>
        <taxon>Viridiplantae</taxon>
        <taxon>Streptophyta</taxon>
        <taxon>Klebsormidiophyceae</taxon>
        <taxon>Klebsormidiales</taxon>
        <taxon>Klebsormidiaceae</taxon>
        <taxon>Klebsormidium</taxon>
    </lineage>
</organism>
<sequence length="687" mass="77166">MALADSSLLLRWLDSPDEEPFPMPEERRVGNLLRHCCESGEVPEELLEVLPNVSSLLVEEQWTQVLADFGFEKLSSLTSYQQTSGYHASLRNFDQLVRLNKLIIRVNPADFESLAESLRNFSQLKFLSLRYNNILRREAEMLAAALPSLSALETLDLSACSIGWVAYHEFLCRAKDEPKADPKTWKILLVALAKVGSLRMLNLSKNNLRGEAGKVLASHLPSLRQLSVLVIGDGQCDCLFDNRITSKHVYSALLQMTSLDTLGTPSRDEIDVGFSDLDSLFALPMNRLRFKTIGTLWLEQALERHAEAGNLETLESWCQADEKRVWRLRAEQGTVFRSTEFTVRGDHDLLDKLCTAAAKGGQLPVIEWTEAKGLLRYYHCDQFISPAAASRAHLHILQWLKKKGCLGGRYNKNTCSAAAYDGHLAVLQWARANGVGWDKQTCASAAAGGHMEWATENGCPWGEDIGEVAAECGRVDILQWLAANGLQWSTDICAAAAAGGHLNVLEWACKEINWWVDVWDEATCDRALEEGRKVVFLWALEQGCPWSGSTLDMDNLPWILEYAKDAFWNLFLDDQKRLSDFVAMAAEDDDVDTFRQLREGYERRSEDESSEEITPHMLKTGPKCAQVLLQEGYTSADLDPATVLHLEQALYCQTIAGVVLKHRVGLPREVMLKIFELANFVWLEDRV</sequence>
<gene>
    <name evidence="1" type="ORF">KFL_013700010</name>
</gene>
<dbReference type="PANTHER" id="PTHR46586:SF3">
    <property type="entry name" value="ANKYRIN REPEAT-CONTAINING PROTEIN"/>
    <property type="match status" value="1"/>
</dbReference>
<evidence type="ECO:0000313" key="2">
    <source>
        <dbReference type="Proteomes" id="UP000054558"/>
    </source>
</evidence>
<dbReference type="SUPFAM" id="SSF52047">
    <property type="entry name" value="RNI-like"/>
    <property type="match status" value="1"/>
</dbReference>
<reference evidence="1 2" key="1">
    <citation type="journal article" date="2014" name="Nat. Commun.">
        <title>Klebsormidium flaccidum genome reveals primary factors for plant terrestrial adaptation.</title>
        <authorList>
            <person name="Hori K."/>
            <person name="Maruyama F."/>
            <person name="Fujisawa T."/>
            <person name="Togashi T."/>
            <person name="Yamamoto N."/>
            <person name="Seo M."/>
            <person name="Sato S."/>
            <person name="Yamada T."/>
            <person name="Mori H."/>
            <person name="Tajima N."/>
            <person name="Moriyama T."/>
            <person name="Ikeuchi M."/>
            <person name="Watanabe M."/>
            <person name="Wada H."/>
            <person name="Kobayashi K."/>
            <person name="Saito M."/>
            <person name="Masuda T."/>
            <person name="Sasaki-Sekimoto Y."/>
            <person name="Mashiguchi K."/>
            <person name="Awai K."/>
            <person name="Shimojima M."/>
            <person name="Masuda S."/>
            <person name="Iwai M."/>
            <person name="Nobusawa T."/>
            <person name="Narise T."/>
            <person name="Kondo S."/>
            <person name="Saito H."/>
            <person name="Sato R."/>
            <person name="Murakawa M."/>
            <person name="Ihara Y."/>
            <person name="Oshima-Yamada Y."/>
            <person name="Ohtaka K."/>
            <person name="Satoh M."/>
            <person name="Sonobe K."/>
            <person name="Ishii M."/>
            <person name="Ohtani R."/>
            <person name="Kanamori-Sato M."/>
            <person name="Honoki R."/>
            <person name="Miyazaki D."/>
            <person name="Mochizuki H."/>
            <person name="Umetsu J."/>
            <person name="Higashi K."/>
            <person name="Shibata D."/>
            <person name="Kamiya Y."/>
            <person name="Sato N."/>
            <person name="Nakamura Y."/>
            <person name="Tabata S."/>
            <person name="Ida S."/>
            <person name="Kurokawa K."/>
            <person name="Ohta H."/>
        </authorList>
    </citation>
    <scope>NUCLEOTIDE SEQUENCE [LARGE SCALE GENOMIC DNA]</scope>
    <source>
        <strain evidence="1 2">NIES-2285</strain>
    </source>
</reference>
<dbReference type="EMBL" id="DF238319">
    <property type="protein sequence ID" value="GAQ93222.1"/>
    <property type="molecule type" value="Genomic_DNA"/>
</dbReference>
<dbReference type="SUPFAM" id="SSF140860">
    <property type="entry name" value="Pseudo ankyrin repeat-like"/>
    <property type="match status" value="1"/>
</dbReference>